<evidence type="ECO:0000313" key="1">
    <source>
        <dbReference type="EMBL" id="OBB25368.1"/>
    </source>
</evidence>
<protein>
    <submittedName>
        <fullName evidence="1">Uncharacterized protein</fullName>
    </submittedName>
</protein>
<sequence>MCTSALLAFGVSMTACGPRTEAPVPPDQSKVFFPGTVATYGLDLTPIDRDHLAELYALRQIDPCGFVDRKTLEGNGHQDFSYTYTAAHAIAVEGVSPVFPIGGDGCTIAFPSMAVGLELSVAAGERRANDMQFDPDPAHPGVMQRTSMCTFRAPIPLTALEGAPASMRDPVLEVTPIKIADGRVEFDDTAMCELGGVIAGGVAAHVEAHGVPVRADKSSSATRFLTADPCVAAADVRTVGFRWWEPDPEAQWPTTWRHPGVCEFLREKTADNPAARSAIVKYGLAVWSEDVVESMSGTVPVRSEQDGMQLLDFSSDDSPSCSVIAKTGLTIAPTDVGTGAPDLEPPTPVVSVWLHVPAGENCGDSAKRVAVAAVKRAS</sequence>
<reference evidence="2" key="1">
    <citation type="submission" date="2016-06" db="EMBL/GenBank/DDBJ databases">
        <authorList>
            <person name="Sutton G."/>
            <person name="Brinkac L."/>
            <person name="Sanka R."/>
            <person name="Adams M."/>
            <person name="Lau E."/>
            <person name="Mehaffy C."/>
            <person name="Tameris M."/>
            <person name="Hatherill M."/>
            <person name="Hanekom W."/>
            <person name="Mahomed H."/>
            <person name="Mcshane H."/>
        </authorList>
    </citation>
    <scope>NUCLEOTIDE SEQUENCE [LARGE SCALE GENOMIC DNA]</scope>
    <source>
        <strain evidence="2">852002-51209_SCH5440388</strain>
    </source>
</reference>
<gene>
    <name evidence="1" type="ORF">A5792_28605</name>
</gene>
<proteinExistence type="predicted"/>
<comment type="caution">
    <text evidence="1">The sequence shown here is derived from an EMBL/GenBank/DDBJ whole genome shotgun (WGS) entry which is preliminary data.</text>
</comment>
<accession>A0A1A0QTX4</accession>
<name>A0A1A0QTX4_MYCPR</name>
<organism evidence="1 2">
    <name type="scientific">Mycolicibacterium peregrinum</name>
    <name type="common">Mycobacterium peregrinum</name>
    <dbReference type="NCBI Taxonomy" id="43304"/>
    <lineage>
        <taxon>Bacteria</taxon>
        <taxon>Bacillati</taxon>
        <taxon>Actinomycetota</taxon>
        <taxon>Actinomycetes</taxon>
        <taxon>Mycobacteriales</taxon>
        <taxon>Mycobacteriaceae</taxon>
        <taxon>Mycolicibacterium</taxon>
    </lineage>
</organism>
<evidence type="ECO:0000313" key="2">
    <source>
        <dbReference type="Proteomes" id="UP000093902"/>
    </source>
</evidence>
<dbReference type="Proteomes" id="UP000093902">
    <property type="component" value="Unassembled WGS sequence"/>
</dbReference>
<dbReference type="EMBL" id="LZSO01000037">
    <property type="protein sequence ID" value="OBB25368.1"/>
    <property type="molecule type" value="Genomic_DNA"/>
</dbReference>
<dbReference type="OrthoDB" id="4760637at2"/>
<dbReference type="AlphaFoldDB" id="A0A1A0QTX4"/>